<accession>A0A699Z9W0</accession>
<dbReference type="Proteomes" id="UP000485058">
    <property type="component" value="Unassembled WGS sequence"/>
</dbReference>
<feature type="compositionally biased region" description="Low complexity" evidence="1">
    <location>
        <begin position="49"/>
        <end position="68"/>
    </location>
</feature>
<sequence>MRSGSSAAPAMDTSGATMLVGRGSASALPNLSNGAGSFGAGFASLFGGSDPAQPAQGLATRAAQTGQAGQAGGGGTPGPDSLGTLSGGPSSSTFGGWAGDGSSWAWPSSTTGSGYLVDPLALAGATTPYVANFQQQQGQRLVQQASALLAQAPATGSSRQG</sequence>
<keyword evidence="3" id="KW-1185">Reference proteome</keyword>
<feature type="compositionally biased region" description="Low complexity" evidence="1">
    <location>
        <begin position="78"/>
        <end position="103"/>
    </location>
</feature>
<evidence type="ECO:0000313" key="2">
    <source>
        <dbReference type="EMBL" id="GFH15908.1"/>
    </source>
</evidence>
<feature type="non-terminal residue" evidence="2">
    <location>
        <position position="161"/>
    </location>
</feature>
<feature type="region of interest" description="Disordered" evidence="1">
    <location>
        <begin position="49"/>
        <end position="103"/>
    </location>
</feature>
<dbReference type="AlphaFoldDB" id="A0A699Z9W0"/>
<evidence type="ECO:0000313" key="3">
    <source>
        <dbReference type="Proteomes" id="UP000485058"/>
    </source>
</evidence>
<gene>
    <name evidence="2" type="ORF">HaLaN_12231</name>
</gene>
<reference evidence="2 3" key="1">
    <citation type="submission" date="2020-02" db="EMBL/GenBank/DDBJ databases">
        <title>Draft genome sequence of Haematococcus lacustris strain NIES-144.</title>
        <authorList>
            <person name="Morimoto D."/>
            <person name="Nakagawa S."/>
            <person name="Yoshida T."/>
            <person name="Sawayama S."/>
        </authorList>
    </citation>
    <scope>NUCLEOTIDE SEQUENCE [LARGE SCALE GENOMIC DNA]</scope>
    <source>
        <strain evidence="2 3">NIES-144</strain>
    </source>
</reference>
<evidence type="ECO:0000256" key="1">
    <source>
        <dbReference type="SAM" id="MobiDB-lite"/>
    </source>
</evidence>
<comment type="caution">
    <text evidence="2">The sequence shown here is derived from an EMBL/GenBank/DDBJ whole genome shotgun (WGS) entry which is preliminary data.</text>
</comment>
<name>A0A699Z9W0_HAELA</name>
<protein>
    <submittedName>
        <fullName evidence="2">Uncharacterized protein</fullName>
    </submittedName>
</protein>
<proteinExistence type="predicted"/>
<dbReference type="EMBL" id="BLLF01000918">
    <property type="protein sequence ID" value="GFH15908.1"/>
    <property type="molecule type" value="Genomic_DNA"/>
</dbReference>
<organism evidence="2 3">
    <name type="scientific">Haematococcus lacustris</name>
    <name type="common">Green alga</name>
    <name type="synonym">Haematococcus pluvialis</name>
    <dbReference type="NCBI Taxonomy" id="44745"/>
    <lineage>
        <taxon>Eukaryota</taxon>
        <taxon>Viridiplantae</taxon>
        <taxon>Chlorophyta</taxon>
        <taxon>core chlorophytes</taxon>
        <taxon>Chlorophyceae</taxon>
        <taxon>CS clade</taxon>
        <taxon>Chlamydomonadales</taxon>
        <taxon>Haematococcaceae</taxon>
        <taxon>Haematococcus</taxon>
    </lineage>
</organism>